<reference evidence="2" key="1">
    <citation type="submission" date="2018-05" db="EMBL/GenBank/DDBJ databases">
        <authorList>
            <person name="Lanie J.A."/>
            <person name="Ng W.-L."/>
            <person name="Kazmierczak K.M."/>
            <person name="Andrzejewski T.M."/>
            <person name="Davidsen T.M."/>
            <person name="Wayne K.J."/>
            <person name="Tettelin H."/>
            <person name="Glass J.I."/>
            <person name="Rusch D."/>
            <person name="Podicherti R."/>
            <person name="Tsui H.-C.T."/>
            <person name="Winkler M.E."/>
        </authorList>
    </citation>
    <scope>NUCLEOTIDE SEQUENCE</scope>
</reference>
<evidence type="ECO:0000256" key="1">
    <source>
        <dbReference type="SAM" id="Phobius"/>
    </source>
</evidence>
<accession>A0A382VWG7</accession>
<keyword evidence="1" id="KW-0472">Membrane</keyword>
<gene>
    <name evidence="2" type="ORF">METZ01_LOCUS403800</name>
</gene>
<evidence type="ECO:0000313" key="2">
    <source>
        <dbReference type="EMBL" id="SVD50946.1"/>
    </source>
</evidence>
<feature type="non-terminal residue" evidence="2">
    <location>
        <position position="1"/>
    </location>
</feature>
<dbReference type="EMBL" id="UINC01155219">
    <property type="protein sequence ID" value="SVD50946.1"/>
    <property type="molecule type" value="Genomic_DNA"/>
</dbReference>
<dbReference type="AlphaFoldDB" id="A0A382VWG7"/>
<keyword evidence="1" id="KW-0812">Transmembrane</keyword>
<name>A0A382VWG7_9ZZZZ</name>
<proteinExistence type="predicted"/>
<protein>
    <submittedName>
        <fullName evidence="2">Uncharacterized protein</fullName>
    </submittedName>
</protein>
<feature type="transmembrane region" description="Helical" evidence="1">
    <location>
        <begin position="7"/>
        <end position="25"/>
    </location>
</feature>
<organism evidence="2">
    <name type="scientific">marine metagenome</name>
    <dbReference type="NCBI Taxonomy" id="408172"/>
    <lineage>
        <taxon>unclassified sequences</taxon>
        <taxon>metagenomes</taxon>
        <taxon>ecological metagenomes</taxon>
    </lineage>
</organism>
<sequence>VPPKKHIIIIGVLCVISLGLGYWYGLPKEGSGGGGNVES</sequence>
<keyword evidence="1" id="KW-1133">Transmembrane helix</keyword>